<keyword evidence="2" id="KW-0472">Membrane</keyword>
<dbReference type="EMBL" id="CP006850">
    <property type="protein sequence ID" value="AHH16618.1"/>
    <property type="molecule type" value="Genomic_DNA"/>
</dbReference>
<reference evidence="3 4" key="1">
    <citation type="journal article" date="2014" name="Appl. Environ. Microbiol.">
        <title>Insights into the Microbial Degradation of Rubber and Gutta-Percha by Analysis of the Complete Genome of Nocardia nova SH22a.</title>
        <authorList>
            <person name="Luo Q."/>
            <person name="Hiessl S."/>
            <person name="Poehlein A."/>
            <person name="Daniel R."/>
            <person name="Steinbuchel A."/>
        </authorList>
    </citation>
    <scope>NUCLEOTIDE SEQUENCE [LARGE SCALE GENOMIC DNA]</scope>
    <source>
        <strain evidence="3">SH22a</strain>
    </source>
</reference>
<evidence type="ECO:0000313" key="4">
    <source>
        <dbReference type="Proteomes" id="UP000019150"/>
    </source>
</evidence>
<dbReference type="STRING" id="1415166.NONO_c18180"/>
<dbReference type="Proteomes" id="UP000019150">
    <property type="component" value="Chromosome"/>
</dbReference>
<keyword evidence="2" id="KW-1133">Transmembrane helix</keyword>
<dbReference type="AlphaFoldDB" id="W5TCA7"/>
<dbReference type="RefSeq" id="WP_025348118.1">
    <property type="nucleotide sequence ID" value="NZ_CP006850.1"/>
</dbReference>
<protein>
    <submittedName>
        <fullName evidence="3">Putative membrane protein</fullName>
    </submittedName>
</protein>
<feature type="transmembrane region" description="Helical" evidence="2">
    <location>
        <begin position="6"/>
        <end position="25"/>
    </location>
</feature>
<feature type="transmembrane region" description="Helical" evidence="2">
    <location>
        <begin position="64"/>
        <end position="87"/>
    </location>
</feature>
<feature type="transmembrane region" description="Helical" evidence="2">
    <location>
        <begin position="37"/>
        <end position="58"/>
    </location>
</feature>
<feature type="transmembrane region" description="Helical" evidence="2">
    <location>
        <begin position="190"/>
        <end position="208"/>
    </location>
</feature>
<keyword evidence="4" id="KW-1185">Reference proteome</keyword>
<evidence type="ECO:0000256" key="2">
    <source>
        <dbReference type="SAM" id="Phobius"/>
    </source>
</evidence>
<feature type="region of interest" description="Disordered" evidence="1">
    <location>
        <begin position="221"/>
        <end position="241"/>
    </location>
</feature>
<gene>
    <name evidence="3" type="ORF">NONO_c18180</name>
</gene>
<accession>W5TCA7</accession>
<name>W5TCA7_9NOCA</name>
<feature type="transmembrane region" description="Helical" evidence="2">
    <location>
        <begin position="99"/>
        <end position="118"/>
    </location>
</feature>
<evidence type="ECO:0000313" key="3">
    <source>
        <dbReference type="EMBL" id="AHH16618.1"/>
    </source>
</evidence>
<dbReference type="PATRIC" id="fig|1415166.3.peg.1842"/>
<feature type="transmembrane region" description="Helical" evidence="2">
    <location>
        <begin position="157"/>
        <end position="178"/>
    </location>
</feature>
<organism evidence="3 4">
    <name type="scientific">Nocardia nova SH22a</name>
    <dbReference type="NCBI Taxonomy" id="1415166"/>
    <lineage>
        <taxon>Bacteria</taxon>
        <taxon>Bacillati</taxon>
        <taxon>Actinomycetota</taxon>
        <taxon>Actinomycetes</taxon>
        <taxon>Mycobacteriales</taxon>
        <taxon>Nocardiaceae</taxon>
        <taxon>Nocardia</taxon>
    </lineage>
</organism>
<keyword evidence="2" id="KW-0812">Transmembrane</keyword>
<dbReference type="eggNOG" id="ENOG502ZPN2">
    <property type="taxonomic scope" value="Bacteria"/>
</dbReference>
<proteinExistence type="predicted"/>
<dbReference type="KEGG" id="nno:NONO_c18180"/>
<sequence>MNTLAMVLLLATDIWMSAAGLYYGVRIIRRYRNYLLGLEWLVIGISGTNVLFLAATGIDHSSVSYHLMVFFDAFSRSFGMTLVFVLGMMAVTRGYRASLVVEAAAFGAATVVGLWRTIDVRPVSLPWSLFYLALNLAVAVFMVTVAARLWRIGERRCATGVFIATILGAIIASTYDFVHIPGDDADHTLFYIPALAIWALMVTTYYHGYRALDEHNRAAARSSSRTGDSEALSIHADGPLD</sequence>
<dbReference type="HOGENOM" id="CLU_1255054_0_0_11"/>
<dbReference type="OrthoDB" id="6711110at2"/>
<evidence type="ECO:0000256" key="1">
    <source>
        <dbReference type="SAM" id="MobiDB-lite"/>
    </source>
</evidence>
<feature type="transmembrane region" description="Helical" evidence="2">
    <location>
        <begin position="130"/>
        <end position="150"/>
    </location>
</feature>